<evidence type="ECO:0000313" key="2">
    <source>
        <dbReference type="Proteomes" id="UP000053405"/>
    </source>
</evidence>
<name>L7LG17_9ACTN</name>
<dbReference type="STRING" id="1121927.GOHSU_68_00140"/>
<dbReference type="OrthoDB" id="4367863at2"/>
<dbReference type="Proteomes" id="UP000053405">
    <property type="component" value="Unassembled WGS sequence"/>
</dbReference>
<protein>
    <recommendedName>
        <fullName evidence="3">Phage major capsid protein</fullName>
    </recommendedName>
</protein>
<dbReference type="RefSeq" id="WP_005944368.1">
    <property type="nucleotide sequence ID" value="NZ_ATVK01000073.1"/>
</dbReference>
<dbReference type="NCBIfam" id="NF042926">
    <property type="entry name" value="capsid_Caudo_1"/>
    <property type="match status" value="1"/>
</dbReference>
<evidence type="ECO:0000313" key="1">
    <source>
        <dbReference type="EMBL" id="GAC59022.1"/>
    </source>
</evidence>
<dbReference type="InterPro" id="IPR049995">
    <property type="entry name" value="Capsid_mycobact-type"/>
</dbReference>
<dbReference type="EMBL" id="BANT01000068">
    <property type="protein sequence ID" value="GAC59022.1"/>
    <property type="molecule type" value="Genomic_DNA"/>
</dbReference>
<comment type="caution">
    <text evidence="1">The sequence shown here is derived from an EMBL/GenBank/DDBJ whole genome shotgun (WGS) entry which is preliminary data.</text>
</comment>
<dbReference type="AlphaFoldDB" id="L7LG17"/>
<sequence length="296" mass="31609">MALFTPTSSGGKITFRQILQRPSVIESEIRRLTEEDSLTSKFFTPFAGPVAGGGMEYNKASLAELTLENEVEERAPGGEYRVTRPVDPDADVAPVHDWGTTVQVYEEQLARGQGDYLKRVAAQISNTLVLQLDSAAMAALTAACDPAESILGSDWSDLVFVGDPTDITPSSERPTADLSRAQLAADLQGLGHQYDTLIVHPTQGHELRSAYGPDLSGALASAGITSLVTNRLVEPGVAWALKQGGVGYVGFEDESGIVVRATEYPNRRTLELTAYFQPALAISDPSACKRITALAG</sequence>
<dbReference type="Pfam" id="PF25209">
    <property type="entry name" value="Phage_capsid_4"/>
    <property type="match status" value="1"/>
</dbReference>
<accession>L7LG17</accession>
<gene>
    <name evidence="1" type="ORF">GOHSU_68_00140</name>
</gene>
<proteinExistence type="predicted"/>
<evidence type="ECO:0008006" key="3">
    <source>
        <dbReference type="Google" id="ProtNLM"/>
    </source>
</evidence>
<dbReference type="eggNOG" id="ENOG5033RH8">
    <property type="taxonomic scope" value="Bacteria"/>
</dbReference>
<keyword evidence="2" id="KW-1185">Reference proteome</keyword>
<organism evidence="1 2">
    <name type="scientific">Gordonia hirsuta DSM 44140 = NBRC 16056</name>
    <dbReference type="NCBI Taxonomy" id="1121927"/>
    <lineage>
        <taxon>Bacteria</taxon>
        <taxon>Bacillati</taxon>
        <taxon>Actinomycetota</taxon>
        <taxon>Actinomycetes</taxon>
        <taxon>Mycobacteriales</taxon>
        <taxon>Gordoniaceae</taxon>
        <taxon>Gordonia</taxon>
    </lineage>
</organism>
<reference evidence="1 2" key="1">
    <citation type="submission" date="2012-12" db="EMBL/GenBank/DDBJ databases">
        <title>Whole genome shotgun sequence of Gordonia hirsuta NBRC 16056.</title>
        <authorList>
            <person name="Isaki-Nakamura S."/>
            <person name="Hosoyama A."/>
            <person name="Tsuchikane K."/>
            <person name="Katsumata H."/>
            <person name="Baba S."/>
            <person name="Yamazaki S."/>
            <person name="Fujita N."/>
        </authorList>
    </citation>
    <scope>NUCLEOTIDE SEQUENCE [LARGE SCALE GENOMIC DNA]</scope>
    <source>
        <strain evidence="1 2">NBRC 16056</strain>
    </source>
</reference>